<feature type="region of interest" description="Disordered" evidence="1">
    <location>
        <begin position="530"/>
        <end position="601"/>
    </location>
</feature>
<evidence type="ECO:0000256" key="1">
    <source>
        <dbReference type="SAM" id="MobiDB-lite"/>
    </source>
</evidence>
<dbReference type="Proteomes" id="UP000001805">
    <property type="component" value="Chromosome 1, Linkage Group I"/>
</dbReference>
<feature type="compositionally biased region" description="Basic and acidic residues" evidence="1">
    <location>
        <begin position="47"/>
        <end position="58"/>
    </location>
</feature>
<sequence length="1348" mass="148973">MSLFIPCDSSSSVPASSEDVACGRRSTAMTDPDASPSSNLRPRRATKQPDLDSDRHDYASTAISRQDHQVTTNLPDVSVTSSDLNDVKDEYDDASIPPDQRLPRSHHPRADDRNFSKGALRAHKHRTNGAFLLSDPALGAHTQHTQLQLPKRQSLLEHGRNRITKNGMDRSPGRNKLTGPSNEVGLGLVQRSGSTTEPSVRQPTSINDSAVTSNRGSSAGETIIGTNPSPRTSMALLDMESAHIVNMALNLSESRRIASRRIVSQPVPPRLGPVPENSTGGSLRQHLQQQRKVSRNMSPRPDHSPRIASARSLQASAGLEAYQYHFSQSTLARAQKAREYLGLMAQYRRLLELLPPLKAAPSATYSTVSPPLTPNGPNFPTRPTTHDAETTIGRPYNPLQYIRNRKIRARERKTLDGEGQGFNDVERVSEWVDEVAKWIAKGQDRIPGNPSIPPFSPTRILSQEIPPQSLGSKPTTATPKLKRPRVDWAVDPADMIADIYWLEQDDNKFLVEDRNWKRLFPQGGAEIYRSLSRDDTPGSSKIFSNSNSITALDKARTEQSPQVVEPKTTQKAHQEPPHGFSASRARDKAQQKLRAIRESHHRANSSIYNRDILRIHRRSFSESSDTDSDRKRRGRHGTISSSGKDILARQMEDMIAQEQRDIEAHPLYDQDTQQLKLPDAGLAMSEKGQEWPRITSTSDGADNVEGRRPASRSEPADLEGSNTKYQAKPAPAQVLAGRAGVGSLSGDGRISTDYDTSPPYSPDLRPVHDALIPRFSTDMSARSSRPSSPIARSPSKNPLTKVRSIFRDRSNEHLAELPSHIGRDENPESTQFLYDRQPVESPTTLGFGTGMLSPPKRKTSRSPLRKIVTKGTDSSQKSNKSTGIYKLREDGNSSLKGLFRGQRIDSVLRSGVSKVSDMFWRKEAAPGPSDKYDSSDESDAESRGRSRSLPRSPPRKVSRSPSNHEKTNGEKNYLDVMPQFVPTAEKHHSKSKSVGGSIDPNGLLSASPPSQPLSRRSSRFELLKPPKIDIQNASPTSSPGPLEITALRPWGPSDVPDVEGSRKSSVNTDVGGVQDADARLNAMLSMAKGRQLVNSASAGCWSIAADRENNATPVPPQTIVSKREIARLRALLLSSGIHAMEIDRRAKADKLLNASNKTDDENANTTTASSHINNNSRLSWPDIVALSPDPSTRQQLLVRPIAQIDLFPVAANILSTSIQNSATAFQSSVAVFQTQTAPRMTNRVEALRSRISGELTEMTRRAAEEADDAGGDLMTHQRLKVKRVVDMIDRMVRRRRRRFRWVRRAGWLAVEWVLVGFMWYVWFVVMIARVLLGVGRGVVGVGRWLLWL</sequence>
<reference evidence="3 4" key="1">
    <citation type="journal article" date="2003" name="Nature">
        <title>The genome sequence of the filamentous fungus Neurospora crassa.</title>
        <authorList>
            <person name="Galagan J.E."/>
            <person name="Calvo S.E."/>
            <person name="Borkovich K.A."/>
            <person name="Selker E.U."/>
            <person name="Read N.D."/>
            <person name="Jaffe D."/>
            <person name="FitzHugh W."/>
            <person name="Ma L.J."/>
            <person name="Smirnov S."/>
            <person name="Purcell S."/>
            <person name="Rehman B."/>
            <person name="Elkins T."/>
            <person name="Engels R."/>
            <person name="Wang S."/>
            <person name="Nielsen C.B."/>
            <person name="Butler J."/>
            <person name="Endrizzi M."/>
            <person name="Qui D."/>
            <person name="Ianakiev P."/>
            <person name="Bell-Pedersen D."/>
            <person name="Nelson M.A."/>
            <person name="Werner-Washburne M."/>
            <person name="Selitrennikoff C.P."/>
            <person name="Kinsey J.A."/>
            <person name="Braun E.L."/>
            <person name="Zelter A."/>
            <person name="Schulte U."/>
            <person name="Kothe G.O."/>
            <person name="Jedd G."/>
            <person name="Mewes W."/>
            <person name="Staben C."/>
            <person name="Marcotte E."/>
            <person name="Greenberg D."/>
            <person name="Roy A."/>
            <person name="Foley K."/>
            <person name="Naylor J."/>
            <person name="Stange-Thomann N."/>
            <person name="Barrett R."/>
            <person name="Gnerre S."/>
            <person name="Kamal M."/>
            <person name="Kamvysselis M."/>
            <person name="Mauceli E."/>
            <person name="Bielke C."/>
            <person name="Rudd S."/>
            <person name="Frishman D."/>
            <person name="Krystofova S."/>
            <person name="Rasmussen C."/>
            <person name="Metzenberg R.L."/>
            <person name="Perkins D.D."/>
            <person name="Kroken S."/>
            <person name="Cogoni C."/>
            <person name="Macino G."/>
            <person name="Catcheside D."/>
            <person name="Li W."/>
            <person name="Pratt R.J."/>
            <person name="Osmani S.A."/>
            <person name="DeSouza C.P."/>
            <person name="Glass L."/>
            <person name="Orbach M.J."/>
            <person name="Berglund J.A."/>
            <person name="Voelker R."/>
            <person name="Yarden O."/>
            <person name="Plamann M."/>
            <person name="Seiler S."/>
            <person name="Dunlap J."/>
            <person name="Radford A."/>
            <person name="Aramayo R."/>
            <person name="Natvig D.O."/>
            <person name="Alex L.A."/>
            <person name="Mannhaupt G."/>
            <person name="Ebbole D.J."/>
            <person name="Freitag M."/>
            <person name="Paulsen I."/>
            <person name="Sachs M.S."/>
            <person name="Lander E.S."/>
            <person name="Nusbaum C."/>
            <person name="Birren B."/>
        </authorList>
    </citation>
    <scope>NUCLEOTIDE SEQUENCE [LARGE SCALE GENOMIC DNA]</scope>
    <source>
        <strain evidence="4">ATCC 24698 / 74-OR23-1A / CBS 708.71 / DSM 1257 / FGSC 987</strain>
    </source>
</reference>
<keyword evidence="2" id="KW-0812">Transmembrane</keyword>
<feature type="compositionally biased region" description="Polar residues" evidence="1">
    <location>
        <begin position="1163"/>
        <end position="1174"/>
    </location>
</feature>
<feature type="region of interest" description="Disordered" evidence="1">
    <location>
        <begin position="833"/>
        <end position="888"/>
    </location>
</feature>
<protein>
    <submittedName>
        <fullName evidence="3">Uncharacterized protein</fullName>
    </submittedName>
</protein>
<dbReference type="PANTHER" id="PTHR38426:SF1">
    <property type="entry name" value="MAINTENANCE OF TELOMERE CAPPING PROTEIN 4"/>
    <property type="match status" value="1"/>
</dbReference>
<feature type="transmembrane region" description="Helical" evidence="2">
    <location>
        <begin position="1301"/>
        <end position="1320"/>
    </location>
</feature>
<keyword evidence="2" id="KW-1133">Transmembrane helix</keyword>
<dbReference type="OrthoDB" id="5402622at2759"/>
<feature type="region of interest" description="Disordered" evidence="1">
    <location>
        <begin position="743"/>
        <end position="764"/>
    </location>
</feature>
<evidence type="ECO:0000313" key="4">
    <source>
        <dbReference type="Proteomes" id="UP000001805"/>
    </source>
</evidence>
<feature type="compositionally biased region" description="Basic and acidic residues" evidence="1">
    <location>
        <begin position="584"/>
        <end position="598"/>
    </location>
</feature>
<keyword evidence="2" id="KW-0472">Membrane</keyword>
<dbReference type="PANTHER" id="PTHR38426">
    <property type="entry name" value="MAINTENANCE OF TELOMERE CAPPING PROTEIN 4"/>
    <property type="match status" value="1"/>
</dbReference>
<dbReference type="VEuPathDB" id="FungiDB:NCU00929"/>
<organism evidence="3 4">
    <name type="scientific">Neurospora crassa (strain ATCC 24698 / 74-OR23-1A / CBS 708.71 / DSM 1257 / FGSC 987)</name>
    <dbReference type="NCBI Taxonomy" id="367110"/>
    <lineage>
        <taxon>Eukaryota</taxon>
        <taxon>Fungi</taxon>
        <taxon>Dikarya</taxon>
        <taxon>Ascomycota</taxon>
        <taxon>Pezizomycotina</taxon>
        <taxon>Sordariomycetes</taxon>
        <taxon>Sordariomycetidae</taxon>
        <taxon>Sordariales</taxon>
        <taxon>Sordariaceae</taxon>
        <taxon>Neurospora</taxon>
    </lineage>
</organism>
<dbReference type="InParanoid" id="Q7SFB8"/>
<evidence type="ECO:0000256" key="2">
    <source>
        <dbReference type="SAM" id="Phobius"/>
    </source>
</evidence>
<feature type="compositionally biased region" description="Polar residues" evidence="1">
    <location>
        <begin position="61"/>
        <end position="84"/>
    </location>
</feature>
<dbReference type="InterPro" id="IPR038769">
    <property type="entry name" value="MTC4"/>
</dbReference>
<dbReference type="STRING" id="367110.Q7SFB8"/>
<dbReference type="RefSeq" id="XP_964755.2">
    <property type="nucleotide sequence ID" value="XM_959662.3"/>
</dbReference>
<dbReference type="KEGG" id="ncr:NCU00929"/>
<proteinExistence type="predicted"/>
<evidence type="ECO:0000313" key="3">
    <source>
        <dbReference type="EMBL" id="EAA35519.2"/>
    </source>
</evidence>
<dbReference type="EMBL" id="CM002236">
    <property type="protein sequence ID" value="EAA35519.2"/>
    <property type="molecule type" value="Genomic_DNA"/>
</dbReference>
<feature type="compositionally biased region" description="Low complexity" evidence="1">
    <location>
        <begin position="1003"/>
        <end position="1015"/>
    </location>
</feature>
<dbReference type="TCDB" id="1.Q.1.1.1">
    <property type="family name" value="the fungal septal pore (fsp) family"/>
</dbReference>
<feature type="region of interest" description="Disordered" evidence="1">
    <location>
        <begin position="1154"/>
        <end position="1174"/>
    </location>
</feature>
<accession>Q7SFB8</accession>
<feature type="region of interest" description="Disordered" evidence="1">
    <location>
        <begin position="1"/>
        <end position="113"/>
    </location>
</feature>
<keyword evidence="4" id="KW-1185">Reference proteome</keyword>
<feature type="compositionally biased region" description="Polar residues" evidence="1">
    <location>
        <begin position="537"/>
        <end position="550"/>
    </location>
</feature>
<feature type="region of interest" description="Disordered" evidence="1">
    <location>
        <begin position="365"/>
        <end position="393"/>
    </location>
</feature>
<feature type="compositionally biased region" description="Polar residues" evidence="1">
    <location>
        <begin position="191"/>
        <end position="232"/>
    </location>
</feature>
<feature type="region of interest" description="Disordered" evidence="1">
    <location>
        <begin position="683"/>
        <end position="730"/>
    </location>
</feature>
<dbReference type="PaxDb" id="5141-EFNCRP00000000848"/>
<feature type="compositionally biased region" description="Basic residues" evidence="1">
    <location>
        <begin position="855"/>
        <end position="868"/>
    </location>
</feature>
<name>Q7SFB8_NEUCR</name>
<feature type="compositionally biased region" description="Basic and acidic residues" evidence="1">
    <location>
        <begin position="923"/>
        <end position="944"/>
    </location>
</feature>
<feature type="compositionally biased region" description="Polar residues" evidence="1">
    <location>
        <begin position="365"/>
        <end position="383"/>
    </location>
</feature>
<feature type="region of interest" description="Disordered" evidence="1">
    <location>
        <begin position="777"/>
        <end position="801"/>
    </location>
</feature>
<feature type="compositionally biased region" description="Basic residues" evidence="1">
    <location>
        <begin position="945"/>
        <end position="958"/>
    </location>
</feature>
<dbReference type="GeneID" id="3880908"/>
<feature type="compositionally biased region" description="Low complexity" evidence="1">
    <location>
        <begin position="780"/>
        <end position="795"/>
    </location>
</feature>
<feature type="region of interest" description="Disordered" evidence="1">
    <location>
        <begin position="923"/>
        <end position="1017"/>
    </location>
</feature>
<feature type="compositionally biased region" description="Polar residues" evidence="1">
    <location>
        <begin position="871"/>
        <end position="882"/>
    </location>
</feature>
<gene>
    <name evidence="3" type="ORF">NCU00929</name>
</gene>
<dbReference type="HOGENOM" id="CLU_002712_0_0_1"/>
<feature type="compositionally biased region" description="Polar residues" evidence="1">
    <location>
        <begin position="558"/>
        <end position="571"/>
    </location>
</feature>
<feature type="region of interest" description="Disordered" evidence="1">
    <location>
        <begin position="146"/>
        <end position="232"/>
    </location>
</feature>
<feature type="compositionally biased region" description="Basic and acidic residues" evidence="1">
    <location>
        <begin position="962"/>
        <end position="973"/>
    </location>
</feature>
<feature type="region of interest" description="Disordered" evidence="1">
    <location>
        <begin position="620"/>
        <end position="644"/>
    </location>
</feature>